<proteinExistence type="predicted"/>
<dbReference type="AlphaFoldDB" id="A0A0F9UVC8"/>
<keyword evidence="1" id="KW-0812">Transmembrane</keyword>
<gene>
    <name evidence="2" type="ORF">LCGC14_0485040</name>
</gene>
<keyword evidence="1" id="KW-0472">Membrane</keyword>
<protein>
    <submittedName>
        <fullName evidence="2">Uncharacterized protein</fullName>
    </submittedName>
</protein>
<organism evidence="2">
    <name type="scientific">marine sediment metagenome</name>
    <dbReference type="NCBI Taxonomy" id="412755"/>
    <lineage>
        <taxon>unclassified sequences</taxon>
        <taxon>metagenomes</taxon>
        <taxon>ecological metagenomes</taxon>
    </lineage>
</organism>
<dbReference type="EMBL" id="LAZR01000534">
    <property type="protein sequence ID" value="KKN65116.1"/>
    <property type="molecule type" value="Genomic_DNA"/>
</dbReference>
<feature type="transmembrane region" description="Helical" evidence="1">
    <location>
        <begin position="12"/>
        <end position="34"/>
    </location>
</feature>
<accession>A0A0F9UVC8</accession>
<name>A0A0F9UVC8_9ZZZZ</name>
<keyword evidence="1" id="KW-1133">Transmembrane helix</keyword>
<evidence type="ECO:0000313" key="2">
    <source>
        <dbReference type="EMBL" id="KKN65116.1"/>
    </source>
</evidence>
<evidence type="ECO:0000256" key="1">
    <source>
        <dbReference type="SAM" id="Phobius"/>
    </source>
</evidence>
<reference evidence="2" key="1">
    <citation type="journal article" date="2015" name="Nature">
        <title>Complex archaea that bridge the gap between prokaryotes and eukaryotes.</title>
        <authorList>
            <person name="Spang A."/>
            <person name="Saw J.H."/>
            <person name="Jorgensen S.L."/>
            <person name="Zaremba-Niedzwiedzka K."/>
            <person name="Martijn J."/>
            <person name="Lind A.E."/>
            <person name="van Eijk R."/>
            <person name="Schleper C."/>
            <person name="Guy L."/>
            <person name="Ettema T.J."/>
        </authorList>
    </citation>
    <scope>NUCLEOTIDE SEQUENCE</scope>
</reference>
<sequence>MSSIANMPMVAAISVRSVFVGQNGKLFFFILVLLG</sequence>
<comment type="caution">
    <text evidence="2">The sequence shown here is derived from an EMBL/GenBank/DDBJ whole genome shotgun (WGS) entry which is preliminary data.</text>
</comment>